<organism evidence="1 2">
    <name type="scientific">Acidithiobacillus ferruginosus</name>
    <dbReference type="NCBI Taxonomy" id="3063951"/>
    <lineage>
        <taxon>Bacteria</taxon>
        <taxon>Pseudomonadati</taxon>
        <taxon>Pseudomonadota</taxon>
        <taxon>Acidithiobacillia</taxon>
        <taxon>Acidithiobacillales</taxon>
        <taxon>Acidithiobacillaceae</taxon>
        <taxon>Acidithiobacillus</taxon>
    </lineage>
</organism>
<sequence length="265" mass="29760">MDIEDVRRANLKKVLKAKFQTQRLMAEELKCAPNYFSRVLGGTKGIKDLIRQWERDLGYDVGALDREDFDVAQTKEHRQPISSFPAPEPQSAAPLQLPESMVTVPQPKHVWNIVAPNEKASTEKVVHIPVLDVQGSQGDGREAPDHEMVASQISVRESWLRRNLAFSAPGNLSIIAGVGDSMKPTFSDGDLLLVDRGVSEIRVDAVYVLELHNKLYIKRLQIRPDGAILMLSDNKAYEPYLIQEADMESVHVRARVLMAWNANKL</sequence>
<protein>
    <submittedName>
        <fullName evidence="1">S24 family peptidase</fullName>
    </submittedName>
</protein>
<gene>
    <name evidence="1" type="ORF">HF292_009555</name>
</gene>
<accession>A0ACD5IE38</accession>
<keyword evidence="2" id="KW-1185">Reference proteome</keyword>
<reference evidence="1 2" key="1">
    <citation type="journal article" date="2021" name="ISME J.">
        <title>Genomic evolution of the class Acidithiobacillia: deep-branching Proteobacteria living in extreme acidic conditions.</title>
        <authorList>
            <person name="Moya-Beltran A."/>
            <person name="Beard S."/>
            <person name="Rojas-Villalobos C."/>
            <person name="Issotta F."/>
            <person name="Gallardo Y."/>
            <person name="Ulloa R."/>
            <person name="Giaveno A."/>
            <person name="Degli Esposti M."/>
            <person name="Johnson D.B."/>
            <person name="Quatrini R."/>
        </authorList>
    </citation>
    <scope>NUCLEOTIDE SEQUENCE [LARGE SCALE GENOMIC DNA]</scope>
    <source>
        <strain evidence="1 2">CF3</strain>
    </source>
</reference>
<dbReference type="Proteomes" id="UP001196097">
    <property type="component" value="Chromosome"/>
</dbReference>
<evidence type="ECO:0000313" key="1">
    <source>
        <dbReference type="EMBL" id="XRP72052.1"/>
    </source>
</evidence>
<evidence type="ECO:0000313" key="2">
    <source>
        <dbReference type="Proteomes" id="UP001196097"/>
    </source>
</evidence>
<proteinExistence type="predicted"/>
<dbReference type="EMBL" id="CP130946">
    <property type="protein sequence ID" value="XRP72052.1"/>
    <property type="molecule type" value="Genomic_DNA"/>
</dbReference>
<name>A0ACD5IE38_9PROT</name>